<name>A0ACB9LS65_BAUVA</name>
<dbReference type="Proteomes" id="UP000828941">
    <property type="component" value="Chromosome 11"/>
</dbReference>
<evidence type="ECO:0000313" key="1">
    <source>
        <dbReference type="EMBL" id="KAI4313868.1"/>
    </source>
</evidence>
<proteinExistence type="predicted"/>
<evidence type="ECO:0000313" key="2">
    <source>
        <dbReference type="Proteomes" id="UP000828941"/>
    </source>
</evidence>
<reference evidence="1 2" key="1">
    <citation type="journal article" date="2022" name="DNA Res.">
        <title>Chromosomal-level genome assembly of the orchid tree Bauhinia variegata (Leguminosae; Cercidoideae) supports the allotetraploid origin hypothesis of Bauhinia.</title>
        <authorList>
            <person name="Zhong Y."/>
            <person name="Chen Y."/>
            <person name="Zheng D."/>
            <person name="Pang J."/>
            <person name="Liu Y."/>
            <person name="Luo S."/>
            <person name="Meng S."/>
            <person name="Qian L."/>
            <person name="Wei D."/>
            <person name="Dai S."/>
            <person name="Zhou R."/>
        </authorList>
    </citation>
    <scope>NUCLEOTIDE SEQUENCE [LARGE SCALE GENOMIC DNA]</scope>
    <source>
        <strain evidence="1">BV-YZ2020</strain>
    </source>
</reference>
<gene>
    <name evidence="1" type="ORF">L6164_026815</name>
</gene>
<protein>
    <submittedName>
        <fullName evidence="1">Uncharacterized protein</fullName>
    </submittedName>
</protein>
<accession>A0ACB9LS65</accession>
<dbReference type="EMBL" id="CM039436">
    <property type="protein sequence ID" value="KAI4313868.1"/>
    <property type="molecule type" value="Genomic_DNA"/>
</dbReference>
<comment type="caution">
    <text evidence="1">The sequence shown here is derived from an EMBL/GenBank/DDBJ whole genome shotgun (WGS) entry which is preliminary data.</text>
</comment>
<organism evidence="1 2">
    <name type="scientific">Bauhinia variegata</name>
    <name type="common">Purple orchid tree</name>
    <name type="synonym">Phanera variegata</name>
    <dbReference type="NCBI Taxonomy" id="167791"/>
    <lineage>
        <taxon>Eukaryota</taxon>
        <taxon>Viridiplantae</taxon>
        <taxon>Streptophyta</taxon>
        <taxon>Embryophyta</taxon>
        <taxon>Tracheophyta</taxon>
        <taxon>Spermatophyta</taxon>
        <taxon>Magnoliopsida</taxon>
        <taxon>eudicotyledons</taxon>
        <taxon>Gunneridae</taxon>
        <taxon>Pentapetalae</taxon>
        <taxon>rosids</taxon>
        <taxon>fabids</taxon>
        <taxon>Fabales</taxon>
        <taxon>Fabaceae</taxon>
        <taxon>Cercidoideae</taxon>
        <taxon>Cercideae</taxon>
        <taxon>Bauhiniinae</taxon>
        <taxon>Bauhinia</taxon>
    </lineage>
</organism>
<keyword evidence="2" id="KW-1185">Reference proteome</keyword>
<sequence length="172" mass="19075">MGLQNQLHDFSSDSIPLLLIAIIADCVNYLRSSLLAFLHILGLSRFDPNAVVDDGFIRAVGSGFAGLIVLAEQLNLNRRFSYRHTTLDTRDGGADAAIGSSKCIVCLSSLKDGDLVRKLSCRHVFHKHCFDGWLDSLKFNCPLCRLPLVSDERVALTEQRVGEEFVSMFSCR</sequence>